<reference evidence="5 7" key="2">
    <citation type="submission" date="2018-10" db="EMBL/GenBank/DDBJ databases">
        <title>Sequencing the genomes of 1000 actinobacteria strains.</title>
        <authorList>
            <person name="Klenk H.-P."/>
        </authorList>
    </citation>
    <scope>NUCLEOTIDE SEQUENCE [LARGE SCALE GENOMIC DNA]</scope>
    <source>
        <strain evidence="5 7">DSM 44343</strain>
    </source>
</reference>
<reference evidence="4 6" key="1">
    <citation type="submission" date="2017-10" db="EMBL/GenBank/DDBJ databases">
        <title>The draft genome sequence of Williamsia sp. BULT 1.1 isolated from the semi-arid grassland soils from South Africa.</title>
        <authorList>
            <person name="Kabwe M.H."/>
            <person name="Govender N."/>
            <person name="Mutseka Lunga P."/>
            <person name="Vikram S."/>
            <person name="Makhalanyane T.P."/>
        </authorList>
    </citation>
    <scope>NUCLEOTIDE SEQUENCE [LARGE SCALE GENOMIC DNA]</scope>
    <source>
        <strain evidence="4 6">BULT 1.1</strain>
    </source>
</reference>
<evidence type="ECO:0000313" key="4">
    <source>
        <dbReference type="EMBL" id="PHV68096.1"/>
    </source>
</evidence>
<feature type="transmembrane region" description="Helical" evidence="2">
    <location>
        <begin position="41"/>
        <end position="58"/>
    </location>
</feature>
<evidence type="ECO:0000313" key="6">
    <source>
        <dbReference type="Proteomes" id="UP000225108"/>
    </source>
</evidence>
<comment type="caution">
    <text evidence="4">The sequence shown here is derived from an EMBL/GenBank/DDBJ whole genome shotgun (WGS) entry which is preliminary data.</text>
</comment>
<gene>
    <name evidence="3" type="primary">mnhG</name>
    <name evidence="4" type="ORF">CSW57_02200</name>
    <name evidence="5" type="ORF">DFJ75_3963</name>
    <name evidence="3" type="ORF">R4198_14785</name>
</gene>
<dbReference type="OrthoDB" id="3214257at2"/>
<keyword evidence="2" id="KW-0472">Membrane</keyword>
<evidence type="ECO:0000256" key="1">
    <source>
        <dbReference type="ARBA" id="ARBA00008404"/>
    </source>
</evidence>
<keyword evidence="2" id="KW-0812">Transmembrane</keyword>
<dbReference type="NCBIfam" id="TIGR01300">
    <property type="entry name" value="CPA3_mnhG_phaG"/>
    <property type="match status" value="1"/>
</dbReference>
<dbReference type="Proteomes" id="UP001185792">
    <property type="component" value="Unassembled WGS sequence"/>
</dbReference>
<protein>
    <submittedName>
        <fullName evidence="3">Monovalent cation/H(+) antiporter subunit G</fullName>
    </submittedName>
    <submittedName>
        <fullName evidence="5">Multisubunit sodium/proton antiporter MrpG subunit</fullName>
    </submittedName>
    <submittedName>
        <fullName evidence="4">Na+/H+ antiporter subunit G</fullName>
    </submittedName>
</protein>
<evidence type="ECO:0000313" key="5">
    <source>
        <dbReference type="EMBL" id="RKR97099.1"/>
    </source>
</evidence>
<dbReference type="Proteomes" id="UP000225108">
    <property type="component" value="Unassembled WGS sequence"/>
</dbReference>
<comment type="similarity">
    <text evidence="1">Belongs to the CPA3 antiporters (TC 2.A.63) subunit G family.</text>
</comment>
<dbReference type="Pfam" id="PF03334">
    <property type="entry name" value="PhaG_MnhG_YufB"/>
    <property type="match status" value="1"/>
</dbReference>
<evidence type="ECO:0000313" key="8">
    <source>
        <dbReference type="Proteomes" id="UP001185792"/>
    </source>
</evidence>
<keyword evidence="2" id="KW-1133">Transmembrane helix</keyword>
<dbReference type="AlphaFoldDB" id="A0A2G3PQQ0"/>
<dbReference type="GO" id="GO:0015385">
    <property type="term" value="F:sodium:proton antiporter activity"/>
    <property type="evidence" value="ECO:0007669"/>
    <property type="project" value="TreeGrafter"/>
</dbReference>
<evidence type="ECO:0000313" key="7">
    <source>
        <dbReference type="Proteomes" id="UP000274762"/>
    </source>
</evidence>
<proteinExistence type="inferred from homology"/>
<dbReference type="PANTHER" id="PTHR34703">
    <property type="entry name" value="ANTIPORTER SUBUNIT MNHG2-RELATED"/>
    <property type="match status" value="1"/>
</dbReference>
<evidence type="ECO:0000313" key="3">
    <source>
        <dbReference type="EMBL" id="MDV7134968.1"/>
    </source>
</evidence>
<dbReference type="EMBL" id="PEBD01000004">
    <property type="protein sequence ID" value="PHV68096.1"/>
    <property type="molecule type" value="Genomic_DNA"/>
</dbReference>
<feature type="transmembrane region" description="Helical" evidence="2">
    <location>
        <begin position="64"/>
        <end position="85"/>
    </location>
</feature>
<dbReference type="EMBL" id="JAWLUM010000002">
    <property type="protein sequence ID" value="MDV7134968.1"/>
    <property type="molecule type" value="Genomic_DNA"/>
</dbReference>
<organism evidence="4 6">
    <name type="scientific">Williamsia marianensis</name>
    <dbReference type="NCBI Taxonomy" id="85044"/>
    <lineage>
        <taxon>Bacteria</taxon>
        <taxon>Bacillati</taxon>
        <taxon>Actinomycetota</taxon>
        <taxon>Actinomycetes</taxon>
        <taxon>Mycobacteriales</taxon>
        <taxon>Nocardiaceae</taxon>
        <taxon>Williamsia</taxon>
    </lineage>
</organism>
<evidence type="ECO:0000256" key="2">
    <source>
        <dbReference type="SAM" id="Phobius"/>
    </source>
</evidence>
<feature type="transmembrane region" description="Helical" evidence="2">
    <location>
        <begin position="6"/>
        <end position="29"/>
    </location>
</feature>
<dbReference type="InterPro" id="IPR005133">
    <property type="entry name" value="PhaG_MnhG_YufB"/>
</dbReference>
<name>A0A2G3PQQ0_WILMA</name>
<dbReference type="PANTHER" id="PTHR34703:SF1">
    <property type="entry name" value="ANTIPORTER SUBUNIT MNHG2-RELATED"/>
    <property type="match status" value="1"/>
</dbReference>
<dbReference type="RefSeq" id="WP_023955468.1">
    <property type="nucleotide sequence ID" value="NZ_CBCRXS010000003.1"/>
</dbReference>
<dbReference type="NCBIfam" id="NF009314">
    <property type="entry name" value="PRK12674.1-2"/>
    <property type="match status" value="1"/>
</dbReference>
<reference evidence="3 8" key="3">
    <citation type="submission" date="2023-10" db="EMBL/GenBank/DDBJ databases">
        <title>Development of a sustainable strategy for remediation of hydrocarbon-contaminated territories based on the waste exchange concept.</title>
        <authorList>
            <person name="Krivoruchko A."/>
        </authorList>
    </citation>
    <scope>NUCLEOTIDE SEQUENCE [LARGE SCALE GENOMIC DNA]</scope>
    <source>
        <strain evidence="3 8">IEGM 1236</strain>
    </source>
</reference>
<accession>A0A495K9D3</accession>
<sequence>MVSDIFVAVLVLSGSGLAFTASVGILRFPDTLTRMHAATKPQTLGLLLVLIAAMIRLWDTVDFGMLVLTGIFALITAPVIAHRVGKLAYQEQRVRDDLIDSSELESPRSD</sequence>
<accession>A0A2G3PQQ0</accession>
<dbReference type="EMBL" id="RBKV01000001">
    <property type="protein sequence ID" value="RKR97099.1"/>
    <property type="molecule type" value="Genomic_DNA"/>
</dbReference>
<dbReference type="Proteomes" id="UP000274762">
    <property type="component" value="Unassembled WGS sequence"/>
</dbReference>
<keyword evidence="8" id="KW-1185">Reference proteome</keyword>